<accession>A0A7W7DC22</accession>
<dbReference type="Proteomes" id="UP000542210">
    <property type="component" value="Unassembled WGS sequence"/>
</dbReference>
<keyword evidence="3" id="KW-1003">Cell membrane</keyword>
<comment type="subcellular location">
    <subcellularLocation>
        <location evidence="1 7">Cell membrane</location>
        <topology evidence="1 7">Multi-pass membrane protein</topology>
    </subcellularLocation>
</comment>
<evidence type="ECO:0000256" key="6">
    <source>
        <dbReference type="ARBA" id="ARBA00023136"/>
    </source>
</evidence>
<dbReference type="InterPro" id="IPR035906">
    <property type="entry name" value="MetI-like_sf"/>
</dbReference>
<feature type="domain" description="ABC transmembrane type-1" evidence="8">
    <location>
        <begin position="71"/>
        <end position="263"/>
    </location>
</feature>
<keyword evidence="5 7" id="KW-1133">Transmembrane helix</keyword>
<dbReference type="InterPro" id="IPR000515">
    <property type="entry name" value="MetI-like"/>
</dbReference>
<keyword evidence="6 7" id="KW-0472">Membrane</keyword>
<dbReference type="AlphaFoldDB" id="A0A7W7DC22"/>
<dbReference type="EMBL" id="JACHND010000001">
    <property type="protein sequence ID" value="MBB4704052.1"/>
    <property type="molecule type" value="Genomic_DNA"/>
</dbReference>
<reference evidence="9 10" key="1">
    <citation type="submission" date="2020-08" db="EMBL/GenBank/DDBJ databases">
        <title>Sequencing the genomes of 1000 actinobacteria strains.</title>
        <authorList>
            <person name="Klenk H.-P."/>
        </authorList>
    </citation>
    <scope>NUCLEOTIDE SEQUENCE [LARGE SCALE GENOMIC DNA]</scope>
    <source>
        <strain evidence="9 10">DSM 45784</strain>
    </source>
</reference>
<organism evidence="9 10">
    <name type="scientific">Sphaerisporangium siamense</name>
    <dbReference type="NCBI Taxonomy" id="795645"/>
    <lineage>
        <taxon>Bacteria</taxon>
        <taxon>Bacillati</taxon>
        <taxon>Actinomycetota</taxon>
        <taxon>Actinomycetes</taxon>
        <taxon>Streptosporangiales</taxon>
        <taxon>Streptosporangiaceae</taxon>
        <taxon>Sphaerisporangium</taxon>
    </lineage>
</organism>
<sequence length="273" mass="27371">MKASSTFAAMAVLRGRRRRPADRSAGGRAGGSAVPLLPAALALTFLALPLAALLSQAPWPSLAEPGVLTALRSALVTALLATLVCLPLGVPLAWTLARAAVRGERALRALVAVPIVIPPAVAVVAVPLAMGGTGGPQATGPGTGALVAAAAFTGLPFLVAGVERALRAADPGLEEAAAMLGGSRWTVFRRVTLPAAAPGIAVGAVLCWARALGEYGAAAALEGNALWGARVMPPEVARVLHADPPAALTFSLALLTASAATLACLRRHWTTAP</sequence>
<dbReference type="Pfam" id="PF00528">
    <property type="entry name" value="BPD_transp_1"/>
    <property type="match status" value="1"/>
</dbReference>
<feature type="transmembrane region" description="Helical" evidence="7">
    <location>
        <begin position="246"/>
        <end position="265"/>
    </location>
</feature>
<evidence type="ECO:0000313" key="10">
    <source>
        <dbReference type="Proteomes" id="UP000542210"/>
    </source>
</evidence>
<dbReference type="PROSITE" id="PS50928">
    <property type="entry name" value="ABC_TM1"/>
    <property type="match status" value="1"/>
</dbReference>
<evidence type="ECO:0000259" key="8">
    <source>
        <dbReference type="PROSITE" id="PS50928"/>
    </source>
</evidence>
<name>A0A7W7DC22_9ACTN</name>
<evidence type="ECO:0000256" key="2">
    <source>
        <dbReference type="ARBA" id="ARBA00022448"/>
    </source>
</evidence>
<evidence type="ECO:0000313" key="9">
    <source>
        <dbReference type="EMBL" id="MBB4704052.1"/>
    </source>
</evidence>
<dbReference type="SUPFAM" id="SSF161098">
    <property type="entry name" value="MetI-like"/>
    <property type="match status" value="1"/>
</dbReference>
<evidence type="ECO:0000256" key="1">
    <source>
        <dbReference type="ARBA" id="ARBA00004651"/>
    </source>
</evidence>
<evidence type="ECO:0000256" key="7">
    <source>
        <dbReference type="RuleBase" id="RU363032"/>
    </source>
</evidence>
<proteinExistence type="inferred from homology"/>
<dbReference type="PANTHER" id="PTHR30183">
    <property type="entry name" value="MOLYBDENUM TRANSPORT SYSTEM PERMEASE PROTEIN MODB"/>
    <property type="match status" value="1"/>
</dbReference>
<dbReference type="GO" id="GO:0055085">
    <property type="term" value="P:transmembrane transport"/>
    <property type="evidence" value="ECO:0007669"/>
    <property type="project" value="InterPro"/>
</dbReference>
<gene>
    <name evidence="9" type="ORF">BJ982_005596</name>
</gene>
<dbReference type="RefSeq" id="WP_239122671.1">
    <property type="nucleotide sequence ID" value="NZ_BOOV01000002.1"/>
</dbReference>
<keyword evidence="2 7" id="KW-0813">Transport</keyword>
<feature type="transmembrane region" description="Helical" evidence="7">
    <location>
        <begin position="73"/>
        <end position="97"/>
    </location>
</feature>
<keyword evidence="4 7" id="KW-0812">Transmembrane</keyword>
<keyword evidence="10" id="KW-1185">Reference proteome</keyword>
<evidence type="ECO:0000256" key="5">
    <source>
        <dbReference type="ARBA" id="ARBA00022989"/>
    </source>
</evidence>
<feature type="transmembrane region" description="Helical" evidence="7">
    <location>
        <begin position="109"/>
        <end position="130"/>
    </location>
</feature>
<protein>
    <submittedName>
        <fullName evidence="9">Molybdate transport system permease protein</fullName>
    </submittedName>
</protein>
<dbReference type="Gene3D" id="1.10.3720.10">
    <property type="entry name" value="MetI-like"/>
    <property type="match status" value="1"/>
</dbReference>
<dbReference type="GO" id="GO:0005886">
    <property type="term" value="C:plasma membrane"/>
    <property type="evidence" value="ECO:0007669"/>
    <property type="project" value="UniProtKB-SubCell"/>
</dbReference>
<feature type="transmembrane region" description="Helical" evidence="7">
    <location>
        <begin position="142"/>
        <end position="162"/>
    </location>
</feature>
<dbReference type="CDD" id="cd06261">
    <property type="entry name" value="TM_PBP2"/>
    <property type="match status" value="1"/>
</dbReference>
<comment type="caution">
    <text evidence="9">The sequence shown here is derived from an EMBL/GenBank/DDBJ whole genome shotgun (WGS) entry which is preliminary data.</text>
</comment>
<evidence type="ECO:0000256" key="4">
    <source>
        <dbReference type="ARBA" id="ARBA00022692"/>
    </source>
</evidence>
<evidence type="ECO:0000256" key="3">
    <source>
        <dbReference type="ARBA" id="ARBA00022475"/>
    </source>
</evidence>
<dbReference type="PANTHER" id="PTHR30183:SF3">
    <property type="entry name" value="MOLYBDENUM TRANSPORT SYSTEM PERMEASE PROTEIN MODB"/>
    <property type="match status" value="1"/>
</dbReference>
<comment type="similarity">
    <text evidence="7">Belongs to the binding-protein-dependent transport system permease family.</text>
</comment>
<feature type="transmembrane region" description="Helical" evidence="7">
    <location>
        <begin position="191"/>
        <end position="211"/>
    </location>
</feature>